<evidence type="ECO:0000313" key="2">
    <source>
        <dbReference type="Proteomes" id="UP000464178"/>
    </source>
</evidence>
<dbReference type="EMBL" id="LR593886">
    <property type="protein sequence ID" value="VTR91507.1"/>
    <property type="molecule type" value="Genomic_DNA"/>
</dbReference>
<accession>A0A6P2CSC0</accession>
<dbReference type="RefSeq" id="WP_162666489.1">
    <property type="nucleotide sequence ID" value="NZ_LR593886.1"/>
</dbReference>
<organism evidence="1 2">
    <name type="scientific">Gemmata massiliana</name>
    <dbReference type="NCBI Taxonomy" id="1210884"/>
    <lineage>
        <taxon>Bacteria</taxon>
        <taxon>Pseudomonadati</taxon>
        <taxon>Planctomycetota</taxon>
        <taxon>Planctomycetia</taxon>
        <taxon>Gemmatales</taxon>
        <taxon>Gemmataceae</taxon>
        <taxon>Gemmata</taxon>
    </lineage>
</organism>
<dbReference type="KEGG" id="gms:SOIL9_62070"/>
<name>A0A6P2CSC0_9BACT</name>
<reference evidence="1 2" key="1">
    <citation type="submission" date="2019-05" db="EMBL/GenBank/DDBJ databases">
        <authorList>
            <consortium name="Science for Life Laboratories"/>
        </authorList>
    </citation>
    <scope>NUCLEOTIDE SEQUENCE [LARGE SCALE GENOMIC DNA]</scope>
    <source>
        <strain evidence="1">Soil9</strain>
    </source>
</reference>
<keyword evidence="2" id="KW-1185">Reference proteome</keyword>
<sequence length="73" mass="8170">MTELTLESLAKRVETLEKLAAEQRAAPVVNMDWLKVVGMFDSDPAFMQQVIAEGQAIREAERHAAKESRNDPT</sequence>
<dbReference type="AlphaFoldDB" id="A0A6P2CSC0"/>
<evidence type="ECO:0000313" key="1">
    <source>
        <dbReference type="EMBL" id="VTR91507.1"/>
    </source>
</evidence>
<gene>
    <name evidence="1" type="ORF">SOIL9_62070</name>
</gene>
<dbReference type="Proteomes" id="UP000464178">
    <property type="component" value="Chromosome"/>
</dbReference>
<protein>
    <submittedName>
        <fullName evidence="1">Uncharacterized protein</fullName>
    </submittedName>
</protein>
<proteinExistence type="predicted"/>